<evidence type="ECO:0000313" key="3">
    <source>
        <dbReference type="Proteomes" id="UP001163046"/>
    </source>
</evidence>
<name>A0A9X0D5A7_9CNID</name>
<dbReference type="EMBL" id="MU825881">
    <property type="protein sequence ID" value="KAJ7385364.1"/>
    <property type="molecule type" value="Genomic_DNA"/>
</dbReference>
<dbReference type="OrthoDB" id="71500at2759"/>
<dbReference type="Proteomes" id="UP001163046">
    <property type="component" value="Unassembled WGS sequence"/>
</dbReference>
<sequence length="121" mass="12682">MKNVSPSQGTSKKGAEKEKETGNNSAANQSLPDPLATALLKVLATVLQCFATASPEEKEVATPVQRMVDLIGYVVCSGVVDDIRSFFSAIHGPLSDDPPAVNYAQACLALLSATAQYIGSR</sequence>
<evidence type="ECO:0000313" key="2">
    <source>
        <dbReference type="EMBL" id="KAJ7385364.1"/>
    </source>
</evidence>
<evidence type="ECO:0000256" key="1">
    <source>
        <dbReference type="SAM" id="MobiDB-lite"/>
    </source>
</evidence>
<feature type="compositionally biased region" description="Polar residues" evidence="1">
    <location>
        <begin position="22"/>
        <end position="31"/>
    </location>
</feature>
<accession>A0A9X0D5A7</accession>
<dbReference type="AlphaFoldDB" id="A0A9X0D5A7"/>
<reference evidence="2" key="1">
    <citation type="submission" date="2023-01" db="EMBL/GenBank/DDBJ databases">
        <title>Genome assembly of the deep-sea coral Lophelia pertusa.</title>
        <authorList>
            <person name="Herrera S."/>
            <person name="Cordes E."/>
        </authorList>
    </citation>
    <scope>NUCLEOTIDE SEQUENCE</scope>
    <source>
        <strain evidence="2">USNM1676648</strain>
        <tissue evidence="2">Polyp</tissue>
    </source>
</reference>
<protein>
    <submittedName>
        <fullName evidence="2">Uncharacterized protein</fullName>
    </submittedName>
</protein>
<comment type="caution">
    <text evidence="2">The sequence shown here is derived from an EMBL/GenBank/DDBJ whole genome shotgun (WGS) entry which is preliminary data.</text>
</comment>
<proteinExistence type="predicted"/>
<feature type="compositionally biased region" description="Polar residues" evidence="1">
    <location>
        <begin position="1"/>
        <end position="11"/>
    </location>
</feature>
<keyword evidence="3" id="KW-1185">Reference proteome</keyword>
<feature type="region of interest" description="Disordered" evidence="1">
    <location>
        <begin position="1"/>
        <end position="31"/>
    </location>
</feature>
<organism evidence="2 3">
    <name type="scientific">Desmophyllum pertusum</name>
    <dbReference type="NCBI Taxonomy" id="174260"/>
    <lineage>
        <taxon>Eukaryota</taxon>
        <taxon>Metazoa</taxon>
        <taxon>Cnidaria</taxon>
        <taxon>Anthozoa</taxon>
        <taxon>Hexacorallia</taxon>
        <taxon>Scleractinia</taxon>
        <taxon>Caryophylliina</taxon>
        <taxon>Caryophylliidae</taxon>
        <taxon>Desmophyllum</taxon>
    </lineage>
</organism>
<gene>
    <name evidence="2" type="ORF">OS493_016444</name>
</gene>